<proteinExistence type="predicted"/>
<evidence type="ECO:0000256" key="1">
    <source>
        <dbReference type="SAM" id="MobiDB-lite"/>
    </source>
</evidence>
<dbReference type="Proteomes" id="UP000325313">
    <property type="component" value="Unassembled WGS sequence"/>
</dbReference>
<dbReference type="EMBL" id="VDEP01000478">
    <property type="protein sequence ID" value="KAA1072561.1"/>
    <property type="molecule type" value="Genomic_DNA"/>
</dbReference>
<sequence length="62" mass="6532">MPLGLSVSHPAQSVHTPNTEALETVVACFPASASEVLDSEPMRKLQEASEASSRVEPASVRV</sequence>
<reference evidence="2 3" key="1">
    <citation type="submission" date="2019-05" db="EMBL/GenBank/DDBJ databases">
        <title>Emergence of the Ug99 lineage of the wheat stem rust pathogen through somatic hybridization.</title>
        <authorList>
            <person name="Li F."/>
            <person name="Upadhyaya N.M."/>
            <person name="Sperschneider J."/>
            <person name="Matny O."/>
            <person name="Nguyen-Phuc H."/>
            <person name="Mago R."/>
            <person name="Raley C."/>
            <person name="Miller M.E."/>
            <person name="Silverstein K.A.T."/>
            <person name="Henningsen E."/>
            <person name="Hirsch C.D."/>
            <person name="Visser B."/>
            <person name="Pretorius Z.A."/>
            <person name="Steffenson B.J."/>
            <person name="Schwessinger B."/>
            <person name="Dodds P.N."/>
            <person name="Figueroa M."/>
        </authorList>
    </citation>
    <scope>NUCLEOTIDE SEQUENCE [LARGE SCALE GENOMIC DNA]</scope>
    <source>
        <strain evidence="2 3">Ug99</strain>
    </source>
</reference>
<evidence type="ECO:0000313" key="2">
    <source>
        <dbReference type="EMBL" id="KAA1072561.1"/>
    </source>
</evidence>
<name>A0A5B0M7M8_PUCGR</name>
<protein>
    <submittedName>
        <fullName evidence="2">Uncharacterized protein</fullName>
    </submittedName>
</protein>
<accession>A0A5B0M7M8</accession>
<dbReference type="AlphaFoldDB" id="A0A5B0M7M8"/>
<feature type="region of interest" description="Disordered" evidence="1">
    <location>
        <begin position="40"/>
        <end position="62"/>
    </location>
</feature>
<organism evidence="2 3">
    <name type="scientific">Puccinia graminis f. sp. tritici</name>
    <dbReference type="NCBI Taxonomy" id="56615"/>
    <lineage>
        <taxon>Eukaryota</taxon>
        <taxon>Fungi</taxon>
        <taxon>Dikarya</taxon>
        <taxon>Basidiomycota</taxon>
        <taxon>Pucciniomycotina</taxon>
        <taxon>Pucciniomycetes</taxon>
        <taxon>Pucciniales</taxon>
        <taxon>Pucciniaceae</taxon>
        <taxon>Puccinia</taxon>
    </lineage>
</organism>
<gene>
    <name evidence="2" type="ORF">PGTUg99_017920</name>
</gene>
<evidence type="ECO:0000313" key="3">
    <source>
        <dbReference type="Proteomes" id="UP000325313"/>
    </source>
</evidence>
<comment type="caution">
    <text evidence="2">The sequence shown here is derived from an EMBL/GenBank/DDBJ whole genome shotgun (WGS) entry which is preliminary data.</text>
</comment>